<accession>A0ACC2FX68</accession>
<gene>
    <name evidence="1" type="ORF">DPEC_G00231310</name>
</gene>
<sequence length="101" mass="11270">MSELWRAPRGQSGTFGFEESTVHPTPPSTLLSWRQRKTLLNVLCLRIRRAEIKGSGRQALRGILALGDTRALHPHVNCPALLADPSLTRPPLWTCGLSYRL</sequence>
<evidence type="ECO:0000313" key="1">
    <source>
        <dbReference type="EMBL" id="KAJ7995881.1"/>
    </source>
</evidence>
<comment type="caution">
    <text evidence="1">The sequence shown here is derived from an EMBL/GenBank/DDBJ whole genome shotgun (WGS) entry which is preliminary data.</text>
</comment>
<dbReference type="Proteomes" id="UP001157502">
    <property type="component" value="Chromosome 20"/>
</dbReference>
<reference evidence="1" key="1">
    <citation type="submission" date="2021-05" db="EMBL/GenBank/DDBJ databases">
        <authorList>
            <person name="Pan Q."/>
            <person name="Jouanno E."/>
            <person name="Zahm M."/>
            <person name="Klopp C."/>
            <person name="Cabau C."/>
            <person name="Louis A."/>
            <person name="Berthelot C."/>
            <person name="Parey E."/>
            <person name="Roest Crollius H."/>
            <person name="Montfort J."/>
            <person name="Robinson-Rechavi M."/>
            <person name="Bouchez O."/>
            <person name="Lampietro C."/>
            <person name="Lopez Roques C."/>
            <person name="Donnadieu C."/>
            <person name="Postlethwait J."/>
            <person name="Bobe J."/>
            <person name="Dillon D."/>
            <person name="Chandos A."/>
            <person name="von Hippel F."/>
            <person name="Guiguen Y."/>
        </authorList>
    </citation>
    <scope>NUCLEOTIDE SEQUENCE</scope>
    <source>
        <strain evidence="1">YG-Jan2019</strain>
    </source>
</reference>
<organism evidence="1 2">
    <name type="scientific">Dallia pectoralis</name>
    <name type="common">Alaska blackfish</name>
    <dbReference type="NCBI Taxonomy" id="75939"/>
    <lineage>
        <taxon>Eukaryota</taxon>
        <taxon>Metazoa</taxon>
        <taxon>Chordata</taxon>
        <taxon>Craniata</taxon>
        <taxon>Vertebrata</taxon>
        <taxon>Euteleostomi</taxon>
        <taxon>Actinopterygii</taxon>
        <taxon>Neopterygii</taxon>
        <taxon>Teleostei</taxon>
        <taxon>Protacanthopterygii</taxon>
        <taxon>Esociformes</taxon>
        <taxon>Umbridae</taxon>
        <taxon>Dallia</taxon>
    </lineage>
</organism>
<evidence type="ECO:0000313" key="2">
    <source>
        <dbReference type="Proteomes" id="UP001157502"/>
    </source>
</evidence>
<dbReference type="EMBL" id="CM055747">
    <property type="protein sequence ID" value="KAJ7995881.1"/>
    <property type="molecule type" value="Genomic_DNA"/>
</dbReference>
<protein>
    <submittedName>
        <fullName evidence="1">Uncharacterized protein</fullName>
    </submittedName>
</protein>
<keyword evidence="2" id="KW-1185">Reference proteome</keyword>
<proteinExistence type="predicted"/>
<name>A0ACC2FX68_DALPE</name>